<sequence>MSFVRSMPSHCDWSLCVMCSVLNNSSHRLLQSRFLPNCRLQN</sequence>
<proteinExistence type="predicted"/>
<dbReference type="AlphaFoldDB" id="A0A0E9SEA9"/>
<protein>
    <submittedName>
        <fullName evidence="1">Uncharacterized protein</fullName>
    </submittedName>
</protein>
<evidence type="ECO:0000313" key="1">
    <source>
        <dbReference type="EMBL" id="JAH39626.1"/>
    </source>
</evidence>
<organism evidence="1">
    <name type="scientific">Anguilla anguilla</name>
    <name type="common">European freshwater eel</name>
    <name type="synonym">Muraena anguilla</name>
    <dbReference type="NCBI Taxonomy" id="7936"/>
    <lineage>
        <taxon>Eukaryota</taxon>
        <taxon>Metazoa</taxon>
        <taxon>Chordata</taxon>
        <taxon>Craniata</taxon>
        <taxon>Vertebrata</taxon>
        <taxon>Euteleostomi</taxon>
        <taxon>Actinopterygii</taxon>
        <taxon>Neopterygii</taxon>
        <taxon>Teleostei</taxon>
        <taxon>Anguilliformes</taxon>
        <taxon>Anguillidae</taxon>
        <taxon>Anguilla</taxon>
    </lineage>
</organism>
<name>A0A0E9SEA9_ANGAN</name>
<reference evidence="1" key="2">
    <citation type="journal article" date="2015" name="Fish Shellfish Immunol.">
        <title>Early steps in the European eel (Anguilla anguilla)-Vibrio vulnificus interaction in the gills: Role of the RtxA13 toxin.</title>
        <authorList>
            <person name="Callol A."/>
            <person name="Pajuelo D."/>
            <person name="Ebbesson L."/>
            <person name="Teles M."/>
            <person name="MacKenzie S."/>
            <person name="Amaro C."/>
        </authorList>
    </citation>
    <scope>NUCLEOTIDE SEQUENCE</scope>
</reference>
<accession>A0A0E9SEA9</accession>
<reference evidence="1" key="1">
    <citation type="submission" date="2014-11" db="EMBL/GenBank/DDBJ databases">
        <authorList>
            <person name="Amaro Gonzalez C."/>
        </authorList>
    </citation>
    <scope>NUCLEOTIDE SEQUENCE</scope>
</reference>
<dbReference type="EMBL" id="GBXM01068951">
    <property type="protein sequence ID" value="JAH39626.1"/>
    <property type="molecule type" value="Transcribed_RNA"/>
</dbReference>